<reference evidence="1 2" key="1">
    <citation type="submission" date="2017-11" db="EMBL/GenBank/DDBJ databases">
        <title>De-novo sequencing of pomegranate (Punica granatum L.) genome.</title>
        <authorList>
            <person name="Akparov Z."/>
            <person name="Amiraslanov A."/>
            <person name="Hajiyeva S."/>
            <person name="Abbasov M."/>
            <person name="Kaur K."/>
            <person name="Hamwieh A."/>
            <person name="Solovyev V."/>
            <person name="Salamov A."/>
            <person name="Braich B."/>
            <person name="Kosarev P."/>
            <person name="Mahmoud A."/>
            <person name="Hajiyev E."/>
            <person name="Babayeva S."/>
            <person name="Izzatullayeva V."/>
            <person name="Mammadov A."/>
            <person name="Mammadov A."/>
            <person name="Sharifova S."/>
            <person name="Ojaghi J."/>
            <person name="Eynullazada K."/>
            <person name="Bayramov B."/>
            <person name="Abdulazimova A."/>
            <person name="Shahmuradov I."/>
        </authorList>
    </citation>
    <scope>NUCLEOTIDE SEQUENCE [LARGE SCALE GENOMIC DNA]</scope>
    <source>
        <strain evidence="2">cv. AG2017</strain>
        <tissue evidence="1">Leaf</tissue>
    </source>
</reference>
<evidence type="ECO:0000313" key="1">
    <source>
        <dbReference type="EMBL" id="PKI73750.1"/>
    </source>
</evidence>
<sequence>MMDKIGASGLLGRDGPLVAGLGQWWRTGPNWIGLTGLGWAAARCLGWTRLLGRAGLPSQTATRLDWKLLGGSSLVRTARTADPGGRRCFGLPKGDQRWSRVALNRRVSVGEGSDTSRRIVAPESEGIPELWAWELSGKNPGELREKRPS</sequence>
<comment type="caution">
    <text evidence="1">The sequence shown here is derived from an EMBL/GenBank/DDBJ whole genome shotgun (WGS) entry which is preliminary data.</text>
</comment>
<protein>
    <submittedName>
        <fullName evidence="1">Uncharacterized protein</fullName>
    </submittedName>
</protein>
<name>A0A2I0KZK9_PUNGR</name>
<dbReference type="EMBL" id="PGOL01000254">
    <property type="protein sequence ID" value="PKI73750.1"/>
    <property type="molecule type" value="Genomic_DNA"/>
</dbReference>
<dbReference type="Proteomes" id="UP000233551">
    <property type="component" value="Unassembled WGS sequence"/>
</dbReference>
<organism evidence="1 2">
    <name type="scientific">Punica granatum</name>
    <name type="common">Pomegranate</name>
    <dbReference type="NCBI Taxonomy" id="22663"/>
    <lineage>
        <taxon>Eukaryota</taxon>
        <taxon>Viridiplantae</taxon>
        <taxon>Streptophyta</taxon>
        <taxon>Embryophyta</taxon>
        <taxon>Tracheophyta</taxon>
        <taxon>Spermatophyta</taxon>
        <taxon>Magnoliopsida</taxon>
        <taxon>eudicotyledons</taxon>
        <taxon>Gunneridae</taxon>
        <taxon>Pentapetalae</taxon>
        <taxon>rosids</taxon>
        <taxon>malvids</taxon>
        <taxon>Myrtales</taxon>
        <taxon>Lythraceae</taxon>
        <taxon>Punica</taxon>
    </lineage>
</organism>
<dbReference type="AlphaFoldDB" id="A0A2I0KZK9"/>
<accession>A0A2I0KZK9</accession>
<proteinExistence type="predicted"/>
<gene>
    <name evidence="1" type="ORF">CRG98_005854</name>
</gene>
<evidence type="ECO:0000313" key="2">
    <source>
        <dbReference type="Proteomes" id="UP000233551"/>
    </source>
</evidence>
<keyword evidence="2" id="KW-1185">Reference proteome</keyword>